<dbReference type="EMBL" id="CP003614">
    <property type="protein sequence ID" value="AFZ09151.1"/>
    <property type="molecule type" value="Genomic_DNA"/>
</dbReference>
<keyword evidence="2" id="KW-1185">Reference proteome</keyword>
<reference evidence="1 2" key="1">
    <citation type="submission" date="2012-05" db="EMBL/GenBank/DDBJ databases">
        <title>Finished chromosome of genome of Oscillatoria sp. PCC 7112.</title>
        <authorList>
            <consortium name="US DOE Joint Genome Institute"/>
            <person name="Gugger M."/>
            <person name="Coursin T."/>
            <person name="Rippka R."/>
            <person name="Tandeau De Marsac N."/>
            <person name="Huntemann M."/>
            <person name="Wei C.-L."/>
            <person name="Han J."/>
            <person name="Detter J.C."/>
            <person name="Han C."/>
            <person name="Tapia R."/>
            <person name="Davenport K."/>
            <person name="Daligault H."/>
            <person name="Erkkila T."/>
            <person name="Gu W."/>
            <person name="Munk A.C.C."/>
            <person name="Teshima H."/>
            <person name="Xu Y."/>
            <person name="Chain P."/>
            <person name="Chen A."/>
            <person name="Krypides N."/>
            <person name="Mavromatis K."/>
            <person name="Markowitz V."/>
            <person name="Szeto E."/>
            <person name="Ivanova N."/>
            <person name="Mikhailova N."/>
            <person name="Ovchinnikova G."/>
            <person name="Pagani I."/>
            <person name="Pati A."/>
            <person name="Goodwin L."/>
            <person name="Peters L."/>
            <person name="Pitluck S."/>
            <person name="Woyke T."/>
            <person name="Kerfeld C."/>
        </authorList>
    </citation>
    <scope>NUCLEOTIDE SEQUENCE [LARGE SCALE GENOMIC DNA]</scope>
    <source>
        <strain evidence="1 2">PCC 7112</strain>
    </source>
</reference>
<name>K9VMJ2_9CYAN</name>
<dbReference type="KEGG" id="oni:Osc7112_4883"/>
<evidence type="ECO:0000313" key="2">
    <source>
        <dbReference type="Proteomes" id="UP000010478"/>
    </source>
</evidence>
<dbReference type="AlphaFoldDB" id="K9VMJ2"/>
<dbReference type="HOGENOM" id="CLU_2570513_0_0_3"/>
<sequence>MVGITRPYMALIIQQSIYISDRLRAIAIPVGASSPTIYAINQPSQKPAPAYVLCWYVKRGRLRFTVGWGRVFEIVNFCPIF</sequence>
<proteinExistence type="predicted"/>
<evidence type="ECO:0000313" key="1">
    <source>
        <dbReference type="EMBL" id="AFZ09151.1"/>
    </source>
</evidence>
<dbReference type="Proteomes" id="UP000010478">
    <property type="component" value="Chromosome"/>
</dbReference>
<gene>
    <name evidence="1" type="ORF">Osc7112_4883</name>
</gene>
<organism evidence="1 2">
    <name type="scientific">Phormidium nigroviride PCC 7112</name>
    <dbReference type="NCBI Taxonomy" id="179408"/>
    <lineage>
        <taxon>Bacteria</taxon>
        <taxon>Bacillati</taxon>
        <taxon>Cyanobacteriota</taxon>
        <taxon>Cyanophyceae</taxon>
        <taxon>Oscillatoriophycideae</taxon>
        <taxon>Oscillatoriales</taxon>
        <taxon>Oscillatoriaceae</taxon>
        <taxon>Phormidium</taxon>
    </lineage>
</organism>
<accession>K9VMJ2</accession>
<protein>
    <submittedName>
        <fullName evidence="1">Uncharacterized protein</fullName>
    </submittedName>
</protein>